<evidence type="ECO:0000313" key="3">
    <source>
        <dbReference type="Proteomes" id="UP000643701"/>
    </source>
</evidence>
<keyword evidence="3" id="KW-1185">Reference proteome</keyword>
<protein>
    <recommendedName>
        <fullName evidence="4">Outer membrane protein beta-barrel domain-containing protein</fullName>
    </recommendedName>
</protein>
<evidence type="ECO:0008006" key="4">
    <source>
        <dbReference type="Google" id="ProtNLM"/>
    </source>
</evidence>
<organism evidence="2 3">
    <name type="scientific">Psychroflexus maritimus</name>
    <dbReference type="NCBI Taxonomy" id="2714865"/>
    <lineage>
        <taxon>Bacteria</taxon>
        <taxon>Pseudomonadati</taxon>
        <taxon>Bacteroidota</taxon>
        <taxon>Flavobacteriia</taxon>
        <taxon>Flavobacteriales</taxon>
        <taxon>Flavobacteriaceae</taxon>
        <taxon>Psychroflexus</taxon>
    </lineage>
</organism>
<evidence type="ECO:0000313" key="2">
    <source>
        <dbReference type="EMBL" id="NGZ88754.1"/>
    </source>
</evidence>
<dbReference type="AlphaFoldDB" id="A0A967AI26"/>
<feature type="chain" id="PRO_5037454698" description="Outer membrane protein beta-barrel domain-containing protein" evidence="1">
    <location>
        <begin position="24"/>
        <end position="202"/>
    </location>
</feature>
<dbReference type="Proteomes" id="UP000643701">
    <property type="component" value="Unassembled WGS sequence"/>
</dbReference>
<proteinExistence type="predicted"/>
<feature type="signal peptide" evidence="1">
    <location>
        <begin position="1"/>
        <end position="23"/>
    </location>
</feature>
<evidence type="ECO:0000256" key="1">
    <source>
        <dbReference type="SAM" id="SignalP"/>
    </source>
</evidence>
<reference evidence="2" key="1">
    <citation type="submission" date="2020-03" db="EMBL/GenBank/DDBJ databases">
        <title>Psychroflexus Maritimus sp. nov., isolate from marine sediment.</title>
        <authorList>
            <person name="Zhong Y.-L."/>
        </authorList>
    </citation>
    <scope>NUCLEOTIDE SEQUENCE</scope>
    <source>
        <strain evidence="2">C1</strain>
    </source>
</reference>
<dbReference type="RefSeq" id="WP_166399020.1">
    <property type="nucleotide sequence ID" value="NZ_JAANAS010000001.1"/>
</dbReference>
<gene>
    <name evidence="2" type="ORF">G7034_00630</name>
</gene>
<name>A0A967AI26_9FLAO</name>
<sequence length="202" mass="22483">MKSIQIRLGILLLCFTLSLQAQKSEGIGGIVNLERHQFTIGTGFNYELGLLRNLSISTGFSPTLGVLEQGSMFGLAFNTRIRYYHNFKERTDAFKKVTGNSANYFGPASSFFWEPLLLTHNLKGDKKFSLAFYGGYYGFQRTSTKGLNITLEAGVGFYDAVATQGGFGGLFSFTLGWVPTKQGRNEPEIYLDKPNPLEQIEE</sequence>
<comment type="caution">
    <text evidence="2">The sequence shown here is derived from an EMBL/GenBank/DDBJ whole genome shotgun (WGS) entry which is preliminary data.</text>
</comment>
<keyword evidence="1" id="KW-0732">Signal</keyword>
<dbReference type="EMBL" id="JAANAS010000001">
    <property type="protein sequence ID" value="NGZ88754.1"/>
    <property type="molecule type" value="Genomic_DNA"/>
</dbReference>
<accession>A0A967AI26</accession>